<evidence type="ECO:0000256" key="1">
    <source>
        <dbReference type="ARBA" id="ARBA00004651"/>
    </source>
</evidence>
<feature type="domain" description="Putative mannosyltransferase YkcA/B-like C-terminal" evidence="11">
    <location>
        <begin position="580"/>
        <end position="673"/>
    </location>
</feature>
<name>A0ABV5MI79_9ACTN</name>
<evidence type="ECO:0000256" key="8">
    <source>
        <dbReference type="SAM" id="MobiDB-lite"/>
    </source>
</evidence>
<keyword evidence="6 9" id="KW-1133">Transmembrane helix</keyword>
<comment type="subcellular location">
    <subcellularLocation>
        <location evidence="1">Cell membrane</location>
        <topology evidence="1">Multi-pass membrane protein</topology>
    </subcellularLocation>
</comment>
<evidence type="ECO:0000256" key="2">
    <source>
        <dbReference type="ARBA" id="ARBA00022475"/>
    </source>
</evidence>
<feature type="transmembrane region" description="Helical" evidence="9">
    <location>
        <begin position="346"/>
        <end position="367"/>
    </location>
</feature>
<keyword evidence="3 12" id="KW-0328">Glycosyltransferase</keyword>
<dbReference type="EMBL" id="JBHMCA010000056">
    <property type="protein sequence ID" value="MFB9448308.1"/>
    <property type="molecule type" value="Genomic_DNA"/>
</dbReference>
<evidence type="ECO:0000256" key="3">
    <source>
        <dbReference type="ARBA" id="ARBA00022676"/>
    </source>
</evidence>
<dbReference type="EC" id="2.4.-.-" evidence="12"/>
<evidence type="ECO:0000313" key="12">
    <source>
        <dbReference type="EMBL" id="MFB9448308.1"/>
    </source>
</evidence>
<dbReference type="InterPro" id="IPR038731">
    <property type="entry name" value="RgtA/B/C-like"/>
</dbReference>
<feature type="region of interest" description="Disordered" evidence="8">
    <location>
        <begin position="538"/>
        <end position="560"/>
    </location>
</feature>
<feature type="transmembrane region" description="Helical" evidence="9">
    <location>
        <begin position="435"/>
        <end position="453"/>
    </location>
</feature>
<proteinExistence type="predicted"/>
<feature type="transmembrane region" description="Helical" evidence="9">
    <location>
        <begin position="54"/>
        <end position="72"/>
    </location>
</feature>
<keyword evidence="13" id="KW-1185">Reference proteome</keyword>
<evidence type="ECO:0000256" key="6">
    <source>
        <dbReference type="ARBA" id="ARBA00022989"/>
    </source>
</evidence>
<feature type="transmembrane region" description="Helical" evidence="9">
    <location>
        <begin position="404"/>
        <end position="423"/>
    </location>
</feature>
<feature type="transmembrane region" description="Helical" evidence="9">
    <location>
        <begin position="28"/>
        <end position="47"/>
    </location>
</feature>
<feature type="region of interest" description="Disordered" evidence="8">
    <location>
        <begin position="680"/>
        <end position="707"/>
    </location>
</feature>
<feature type="transmembrane region" description="Helical" evidence="9">
    <location>
        <begin position="135"/>
        <end position="155"/>
    </location>
</feature>
<dbReference type="Pfam" id="PF13231">
    <property type="entry name" value="PMT_2"/>
    <property type="match status" value="1"/>
</dbReference>
<feature type="transmembrane region" description="Helical" evidence="9">
    <location>
        <begin position="101"/>
        <end position="123"/>
    </location>
</feature>
<evidence type="ECO:0000256" key="5">
    <source>
        <dbReference type="ARBA" id="ARBA00022692"/>
    </source>
</evidence>
<evidence type="ECO:0000313" key="13">
    <source>
        <dbReference type="Proteomes" id="UP001589608"/>
    </source>
</evidence>
<feature type="transmembrane region" description="Helical" evidence="9">
    <location>
        <begin position="501"/>
        <end position="521"/>
    </location>
</feature>
<dbReference type="PANTHER" id="PTHR33908">
    <property type="entry name" value="MANNOSYLTRANSFERASE YKCB-RELATED"/>
    <property type="match status" value="1"/>
</dbReference>
<evidence type="ECO:0000256" key="7">
    <source>
        <dbReference type="ARBA" id="ARBA00023136"/>
    </source>
</evidence>
<feature type="transmembrane region" description="Helical" evidence="9">
    <location>
        <begin position="205"/>
        <end position="223"/>
    </location>
</feature>
<feature type="transmembrane region" description="Helical" evidence="9">
    <location>
        <begin position="459"/>
        <end position="480"/>
    </location>
</feature>
<feature type="domain" description="Glycosyltransferase RgtA/B/C/D-like" evidence="10">
    <location>
        <begin position="95"/>
        <end position="244"/>
    </location>
</feature>
<dbReference type="RefSeq" id="WP_223096350.1">
    <property type="nucleotide sequence ID" value="NZ_CP061913.1"/>
</dbReference>
<dbReference type="InterPro" id="IPR050297">
    <property type="entry name" value="LipidA_mod_glycosyltrf_83"/>
</dbReference>
<dbReference type="GO" id="GO:0016757">
    <property type="term" value="F:glycosyltransferase activity"/>
    <property type="evidence" value="ECO:0007669"/>
    <property type="project" value="UniProtKB-KW"/>
</dbReference>
<organism evidence="12 13">
    <name type="scientific">Dactylosporangium vinaceum</name>
    <dbReference type="NCBI Taxonomy" id="53362"/>
    <lineage>
        <taxon>Bacteria</taxon>
        <taxon>Bacillati</taxon>
        <taxon>Actinomycetota</taxon>
        <taxon>Actinomycetes</taxon>
        <taxon>Micromonosporales</taxon>
        <taxon>Micromonosporaceae</taxon>
        <taxon>Dactylosporangium</taxon>
    </lineage>
</organism>
<feature type="compositionally biased region" description="Low complexity" evidence="8">
    <location>
        <begin position="302"/>
        <end position="315"/>
    </location>
</feature>
<gene>
    <name evidence="12" type="ORF">ACFFTR_34915</name>
</gene>
<sequence>MSNPDQSAVRRTTADRLRFWRSPDGQPAWARPLLLGIAAVAAVLYGWRIRDSGYALYYSIAVKSMSVSWPAFWYGALDPGATITIDKLAGSFLPQALSARIFGYHAWALTLPQVIEGVVAVLAMYRIGRRWVGPAAGLLAAGLFGLTPVIASMFGHSMEDGLLTMCLVLAADAATHAIRHARLRSLLLAGVWVGVGFQAKMLQAWMVLPALALAYLLAAPTTLRRRLGHLAAAGAVTVAVSMSWIALYTVTPAADRPYVDGSTTNSAAAMVFGYNGTDRFGLHWPGAMTPMTAGATSGTGGFEPPAGFAPPAGADLPGGPGGPDAAGPPGAGPDGGGWTKLGTARYATQIGWLYPLAGIALAAGLWRTRRAPRTDPARAGYLLWGTWLGTFVAVFSAMTLPHTAYLASLAPAVAALTAAGIVHAWRAYQTRTGRWLLPTMVAAELAWTGYLSARYPTFLPWLVWPALGLGAAAVLTVAVTSLRDRRTAPAPASRNRRPRPALIGAATAGAVAAALAVPTAWAASVLHPDYSGSAFDAAAGPSSTGPVGGPRTMAGPPGGAAFAAGGPQGTATLTTDQQRLLTYLRQHRDGARYLAATDSWNTAAPYITATGERLLPAGGFSGTAPSPTLDAFTTLIRTGQLRFVLLSQAGLGGFPMPGRAGPGTPITTWAKANCTAVSATEYGGSEPPTTGPSEPVGPGPLAGAPGAGPMARFGTLPPALYQCGG</sequence>
<feature type="region of interest" description="Disordered" evidence="8">
    <location>
        <begin position="294"/>
        <end position="334"/>
    </location>
</feature>
<dbReference type="PANTHER" id="PTHR33908:SF3">
    <property type="entry name" value="UNDECAPRENYL PHOSPHATE-ALPHA-4-AMINO-4-DEOXY-L-ARABINOSE ARABINOSYL TRANSFERASE"/>
    <property type="match status" value="1"/>
</dbReference>
<feature type="transmembrane region" description="Helical" evidence="9">
    <location>
        <begin position="379"/>
        <end position="398"/>
    </location>
</feature>
<evidence type="ECO:0000259" key="10">
    <source>
        <dbReference type="Pfam" id="PF13231"/>
    </source>
</evidence>
<evidence type="ECO:0000256" key="9">
    <source>
        <dbReference type="SAM" id="Phobius"/>
    </source>
</evidence>
<dbReference type="Pfam" id="PF24878">
    <property type="entry name" value="YkcB_C"/>
    <property type="match status" value="1"/>
</dbReference>
<comment type="caution">
    <text evidence="12">The sequence shown here is derived from an EMBL/GenBank/DDBJ whole genome shotgun (WGS) entry which is preliminary data.</text>
</comment>
<protein>
    <submittedName>
        <fullName evidence="12">ArnT family glycosyltransferase</fullName>
        <ecNumber evidence="12">2.4.-.-</ecNumber>
    </submittedName>
</protein>
<feature type="transmembrane region" description="Helical" evidence="9">
    <location>
        <begin position="230"/>
        <end position="250"/>
    </location>
</feature>
<reference evidence="12 13" key="1">
    <citation type="submission" date="2024-09" db="EMBL/GenBank/DDBJ databases">
        <authorList>
            <person name="Sun Q."/>
            <person name="Mori K."/>
        </authorList>
    </citation>
    <scope>NUCLEOTIDE SEQUENCE [LARGE SCALE GENOMIC DNA]</scope>
    <source>
        <strain evidence="12 13">JCM 3307</strain>
    </source>
</reference>
<evidence type="ECO:0000259" key="11">
    <source>
        <dbReference type="Pfam" id="PF24878"/>
    </source>
</evidence>
<dbReference type="Proteomes" id="UP001589608">
    <property type="component" value="Unassembled WGS sequence"/>
</dbReference>
<keyword evidence="7 9" id="KW-0472">Membrane</keyword>
<accession>A0ABV5MI79</accession>
<dbReference type="InterPro" id="IPR056785">
    <property type="entry name" value="YkcA/B-like_C"/>
</dbReference>
<keyword evidence="4 12" id="KW-0808">Transferase</keyword>
<keyword evidence="5 9" id="KW-0812">Transmembrane</keyword>
<keyword evidence="2" id="KW-1003">Cell membrane</keyword>
<evidence type="ECO:0000256" key="4">
    <source>
        <dbReference type="ARBA" id="ARBA00022679"/>
    </source>
</evidence>